<dbReference type="SUPFAM" id="SSF51110">
    <property type="entry name" value="alpha-D-mannose-specific plant lectins"/>
    <property type="match status" value="1"/>
</dbReference>
<evidence type="ECO:0000313" key="1">
    <source>
        <dbReference type="EMBL" id="KAL2636110.1"/>
    </source>
</evidence>
<evidence type="ECO:0000313" key="2">
    <source>
        <dbReference type="Proteomes" id="UP001605036"/>
    </source>
</evidence>
<dbReference type="InterPro" id="IPR036426">
    <property type="entry name" value="Bulb-type_lectin_dom_sf"/>
</dbReference>
<gene>
    <name evidence="1" type="ORF">R1flu_007589</name>
</gene>
<reference evidence="1 2" key="1">
    <citation type="submission" date="2024-09" db="EMBL/GenBank/DDBJ databases">
        <title>Chromosome-scale assembly of Riccia fluitans.</title>
        <authorList>
            <person name="Paukszto L."/>
            <person name="Sawicki J."/>
            <person name="Karawczyk K."/>
            <person name="Piernik-Szablinska J."/>
            <person name="Szczecinska M."/>
            <person name="Mazdziarz M."/>
        </authorList>
    </citation>
    <scope>NUCLEOTIDE SEQUENCE [LARGE SCALE GENOMIC DNA]</scope>
    <source>
        <strain evidence="1">Rf_01</strain>
        <tissue evidence="1">Aerial parts of the thallus</tissue>
    </source>
</reference>
<dbReference type="EMBL" id="JBHFFA010000003">
    <property type="protein sequence ID" value="KAL2636110.1"/>
    <property type="molecule type" value="Genomic_DNA"/>
</dbReference>
<keyword evidence="2" id="KW-1185">Reference proteome</keyword>
<dbReference type="AlphaFoldDB" id="A0ABD1YZA7"/>
<sequence length="146" mass="17190">MIIRFLVTFIWKALTFFKRKYRLKRHQLWQALYLNTNTLYKCTSACMRTIVNYLSLEGNVRSWSKRFRTAAMPRRSGPPRRPYIRPIATSLCKKTEMLLFTTNKNAIWYTGTYTVGSAYIILQCDGNVVLYDPVGKANWATNQFRI</sequence>
<evidence type="ECO:0008006" key="3">
    <source>
        <dbReference type="Google" id="ProtNLM"/>
    </source>
</evidence>
<dbReference type="Proteomes" id="UP001605036">
    <property type="component" value="Unassembled WGS sequence"/>
</dbReference>
<organism evidence="1 2">
    <name type="scientific">Riccia fluitans</name>
    <dbReference type="NCBI Taxonomy" id="41844"/>
    <lineage>
        <taxon>Eukaryota</taxon>
        <taxon>Viridiplantae</taxon>
        <taxon>Streptophyta</taxon>
        <taxon>Embryophyta</taxon>
        <taxon>Marchantiophyta</taxon>
        <taxon>Marchantiopsida</taxon>
        <taxon>Marchantiidae</taxon>
        <taxon>Marchantiales</taxon>
        <taxon>Ricciaceae</taxon>
        <taxon>Riccia</taxon>
    </lineage>
</organism>
<accession>A0ABD1YZA7</accession>
<name>A0ABD1YZA7_9MARC</name>
<protein>
    <recommendedName>
        <fullName evidence="3">Bulb-type lectin domain-containing protein</fullName>
    </recommendedName>
</protein>
<comment type="caution">
    <text evidence="1">The sequence shown here is derived from an EMBL/GenBank/DDBJ whole genome shotgun (WGS) entry which is preliminary data.</text>
</comment>
<dbReference type="Gene3D" id="2.90.10.10">
    <property type="entry name" value="Bulb-type lectin domain"/>
    <property type="match status" value="1"/>
</dbReference>
<proteinExistence type="predicted"/>